<dbReference type="InterPro" id="IPR036188">
    <property type="entry name" value="FAD/NAD-bd_sf"/>
</dbReference>
<dbReference type="EMBL" id="BFBB01000001">
    <property type="protein sequence ID" value="GBF48586.1"/>
    <property type="molecule type" value="Genomic_DNA"/>
</dbReference>
<proteinExistence type="predicted"/>
<protein>
    <submittedName>
        <fullName evidence="2">Putative C-3',4' desaturase CrtD</fullName>
    </submittedName>
</protein>
<dbReference type="Proteomes" id="UP000245133">
    <property type="component" value="Unassembled WGS sequence"/>
</dbReference>
<dbReference type="PANTHER" id="PTHR46313:SF3">
    <property type="entry name" value="PROLYCOPENE ISOMERASE, CHLOROPLASTIC"/>
    <property type="match status" value="1"/>
</dbReference>
<dbReference type="Pfam" id="PF13450">
    <property type="entry name" value="NAD_binding_8"/>
    <property type="match status" value="1"/>
</dbReference>
<keyword evidence="1" id="KW-0472">Membrane</keyword>
<evidence type="ECO:0000256" key="1">
    <source>
        <dbReference type="SAM" id="Phobius"/>
    </source>
</evidence>
<keyword evidence="1" id="KW-0812">Transmembrane</keyword>
<organism evidence="2 3">
    <name type="scientific">Leptospira ryugenii</name>
    <dbReference type="NCBI Taxonomy" id="1917863"/>
    <lineage>
        <taxon>Bacteria</taxon>
        <taxon>Pseudomonadati</taxon>
        <taxon>Spirochaetota</taxon>
        <taxon>Spirochaetia</taxon>
        <taxon>Leptospirales</taxon>
        <taxon>Leptospiraceae</taxon>
        <taxon>Leptospira</taxon>
    </lineage>
</organism>
<dbReference type="Gene3D" id="3.50.50.60">
    <property type="entry name" value="FAD/NAD(P)-binding domain"/>
    <property type="match status" value="2"/>
</dbReference>
<name>A0A2P2DVB8_9LEPT</name>
<keyword evidence="1" id="KW-1133">Transmembrane helix</keyword>
<dbReference type="PANTHER" id="PTHR46313">
    <property type="match status" value="1"/>
</dbReference>
<evidence type="ECO:0000313" key="3">
    <source>
        <dbReference type="Proteomes" id="UP000245133"/>
    </source>
</evidence>
<feature type="transmembrane region" description="Helical" evidence="1">
    <location>
        <begin position="123"/>
        <end position="145"/>
    </location>
</feature>
<dbReference type="GO" id="GO:0016116">
    <property type="term" value="P:carotenoid metabolic process"/>
    <property type="evidence" value="ECO:0007669"/>
    <property type="project" value="InterPro"/>
</dbReference>
<reference evidence="2 3" key="1">
    <citation type="submission" date="2018-02" db="EMBL/GenBank/DDBJ databases">
        <title>Novel Leptospira species isolated from soil and water in Japan.</title>
        <authorList>
            <person name="Nakao R."/>
            <person name="Masuzawa T."/>
        </authorList>
    </citation>
    <scope>NUCLEOTIDE SEQUENCE [LARGE SCALE GENOMIC DNA]</scope>
    <source>
        <strain evidence="2 3">YH101</strain>
    </source>
</reference>
<accession>A0A2P2DVB8</accession>
<gene>
    <name evidence="2" type="ORF">LPTSP4_00850</name>
</gene>
<dbReference type="AlphaFoldDB" id="A0A2P2DVB8"/>
<dbReference type="SUPFAM" id="SSF51905">
    <property type="entry name" value="FAD/NAD(P)-binding domain"/>
    <property type="match status" value="1"/>
</dbReference>
<sequence length="499" mass="56649">MEEIWDAIVVGGGLGGLAFASRYAKEGNRVLVLEKGIHPGGCASSFDRAGFRFESGATTVVGWEEGLPLAQLERDLGIQFPRIPLSPSMVVLWKDKELIRYPEREKWQKEIARVFGKSKRMEWFWRFLFFLSDGLWSISGRYLHFPIANGKDIFRLLRTLRPKDILIFCASFLPFRWVLKIFGLEGKEEWISFLDEQLMITNQCKSKEAPLLTAAAGLCYPNLINTYIPGGILRLSETLVEYLEKNRGECHLKEEVIRIRKDGSESGQDLFQVVTKKSTYYSKVVVCNIPIWNVEPLLSEEIPARLHAIRRFEEGIYSAFTMGVVLRTSSLVPKSYHYQIHLSAPLPEGGGDSIFVSLSHPEDKLRSRDGVLVLSISTHVSDPETWRERGKDYQNHKQIWVDTILSQLAESLPWFRKEEIIALHSASPLSWQTWTGRKLGRVGGIPFSYFSNPFRFLSPNVLSVKGLYLCGDTVYPGQGIPAVVLGGSHLAQRLQKKEI</sequence>
<comment type="caution">
    <text evidence="2">The sequence shown here is derived from an EMBL/GenBank/DDBJ whole genome shotgun (WGS) entry which is preliminary data.</text>
</comment>
<keyword evidence="3" id="KW-1185">Reference proteome</keyword>
<dbReference type="InterPro" id="IPR045892">
    <property type="entry name" value="CrtISO-like"/>
</dbReference>
<evidence type="ECO:0000313" key="2">
    <source>
        <dbReference type="EMBL" id="GBF48586.1"/>
    </source>
</evidence>